<name>A0A915EE09_9BILA</name>
<reference evidence="3" key="1">
    <citation type="submission" date="2022-11" db="UniProtKB">
        <authorList>
            <consortium name="WormBaseParasite"/>
        </authorList>
    </citation>
    <scope>IDENTIFICATION</scope>
</reference>
<protein>
    <submittedName>
        <fullName evidence="3">Uncharacterized protein</fullName>
    </submittedName>
</protein>
<evidence type="ECO:0000313" key="2">
    <source>
        <dbReference type="Proteomes" id="UP000887574"/>
    </source>
</evidence>
<proteinExistence type="predicted"/>
<feature type="region of interest" description="Disordered" evidence="1">
    <location>
        <begin position="28"/>
        <end position="100"/>
    </location>
</feature>
<evidence type="ECO:0000256" key="1">
    <source>
        <dbReference type="SAM" id="MobiDB-lite"/>
    </source>
</evidence>
<dbReference type="Proteomes" id="UP000887574">
    <property type="component" value="Unplaced"/>
</dbReference>
<feature type="compositionally biased region" description="Low complexity" evidence="1">
    <location>
        <begin position="29"/>
        <end position="46"/>
    </location>
</feature>
<evidence type="ECO:0000313" key="3">
    <source>
        <dbReference type="WBParaSite" id="jg4315"/>
    </source>
</evidence>
<accession>A0A915EE09</accession>
<feature type="compositionally biased region" description="Polar residues" evidence="1">
    <location>
        <begin position="47"/>
        <end position="80"/>
    </location>
</feature>
<dbReference type="WBParaSite" id="jg4315">
    <property type="protein sequence ID" value="jg4315"/>
    <property type="gene ID" value="jg4315"/>
</dbReference>
<sequence>MGKRRRDITYAGAVEAVEPHQTLCQSELQSSAIGGSSMQSSGQLRSANLQSSIAAATLRKSNSPARARAIQSSNAQSSSRVPADAIRQILQSNKPADAFQ</sequence>
<dbReference type="AlphaFoldDB" id="A0A915EE09"/>
<keyword evidence="2" id="KW-1185">Reference proteome</keyword>
<organism evidence="2 3">
    <name type="scientific">Ditylenchus dipsaci</name>
    <dbReference type="NCBI Taxonomy" id="166011"/>
    <lineage>
        <taxon>Eukaryota</taxon>
        <taxon>Metazoa</taxon>
        <taxon>Ecdysozoa</taxon>
        <taxon>Nematoda</taxon>
        <taxon>Chromadorea</taxon>
        <taxon>Rhabditida</taxon>
        <taxon>Tylenchina</taxon>
        <taxon>Tylenchomorpha</taxon>
        <taxon>Sphaerularioidea</taxon>
        <taxon>Anguinidae</taxon>
        <taxon>Anguininae</taxon>
        <taxon>Ditylenchus</taxon>
    </lineage>
</organism>